<dbReference type="AlphaFoldDB" id="A0A9P1NZU1"/>
<reference evidence="1 2" key="1">
    <citation type="submission" date="2014-02" db="EMBL/GenBank/DDBJ databases">
        <authorList>
            <person name="Genoscope - CEA"/>
        </authorList>
    </citation>
    <scope>NUCLEOTIDE SEQUENCE [LARGE SCALE GENOMIC DNA]</scope>
    <source>
        <strain evidence="1 2">PCC 8005</strain>
    </source>
</reference>
<proteinExistence type="predicted"/>
<keyword evidence="2" id="KW-1185">Reference proteome</keyword>
<sequence length="48" mass="5156">MTRVGPDRVNYNSQLSPISNSIGDQGSLTTTAIDSFWLTLPLACQGTQ</sequence>
<name>A0A9P1NZU1_9CYAN</name>
<organism evidence="1 2">
    <name type="scientific">Limnospira indica PCC 8005</name>
    <dbReference type="NCBI Taxonomy" id="376219"/>
    <lineage>
        <taxon>Bacteria</taxon>
        <taxon>Bacillati</taxon>
        <taxon>Cyanobacteriota</taxon>
        <taxon>Cyanophyceae</taxon>
        <taxon>Oscillatoriophycideae</taxon>
        <taxon>Oscillatoriales</taxon>
        <taxon>Sirenicapillariaceae</taxon>
        <taxon>Limnospira</taxon>
    </lineage>
</organism>
<protein>
    <submittedName>
        <fullName evidence="1">Uncharacterized protein</fullName>
    </submittedName>
</protein>
<accession>A0A9P1NZU1</accession>
<dbReference type="Proteomes" id="UP000032946">
    <property type="component" value="Chromosome"/>
</dbReference>
<gene>
    <name evidence="1" type="ORF">ARTHRO_41072</name>
</gene>
<evidence type="ECO:0000313" key="1">
    <source>
        <dbReference type="EMBL" id="CDM96663.1"/>
    </source>
</evidence>
<dbReference type="EMBL" id="FO818640">
    <property type="protein sequence ID" value="CDM96663.1"/>
    <property type="molecule type" value="Genomic_DNA"/>
</dbReference>
<evidence type="ECO:0000313" key="2">
    <source>
        <dbReference type="Proteomes" id="UP000032946"/>
    </source>
</evidence>